<dbReference type="EMBL" id="JAESVA010000003">
    <property type="protein sequence ID" value="MCB8880316.1"/>
    <property type="molecule type" value="Genomic_DNA"/>
</dbReference>
<accession>A0A963Z0I1</accession>
<comment type="caution">
    <text evidence="2">The sequence shown here is derived from an EMBL/GenBank/DDBJ whole genome shotgun (WGS) entry which is preliminary data.</text>
</comment>
<organism evidence="2 3">
    <name type="scientific">Acidisoma cellulosilyticum</name>
    <dbReference type="NCBI Taxonomy" id="2802395"/>
    <lineage>
        <taxon>Bacteria</taxon>
        <taxon>Pseudomonadati</taxon>
        <taxon>Pseudomonadota</taxon>
        <taxon>Alphaproteobacteria</taxon>
        <taxon>Acetobacterales</taxon>
        <taxon>Acidocellaceae</taxon>
        <taxon>Acidisoma</taxon>
    </lineage>
</organism>
<dbReference type="AlphaFoldDB" id="A0A963Z0I1"/>
<dbReference type="Proteomes" id="UP000721844">
    <property type="component" value="Unassembled WGS sequence"/>
</dbReference>
<dbReference type="Gene3D" id="3.90.1720.10">
    <property type="entry name" value="endopeptidase domain like (from Nostoc punctiforme)"/>
    <property type="match status" value="1"/>
</dbReference>
<keyword evidence="3" id="KW-1185">Reference proteome</keyword>
<sequence length="210" mass="23065">MHHAAWHSRRHIAHAPSLHHVVWHGRHSGSWLQCVPYARRVSGIELRGNANTWWREANGRYDRGQTPQEGAVLSFQSNRHMELGHVAVVTETVNPREVLISQANWPMPGQRHGNISKAISVIDVSPDNDWTSVRVERGHSGSYGSVYPTNGFIYGHSTADSLMADEVPTKSSKARAGISAGWAQTVQLASAPSYGNGPAIAESAPDRNLR</sequence>
<dbReference type="SUPFAM" id="SSF54001">
    <property type="entry name" value="Cysteine proteinases"/>
    <property type="match status" value="1"/>
</dbReference>
<gene>
    <name evidence="2" type="ORF">ACELLULO517_08735</name>
</gene>
<dbReference type="PROSITE" id="PS50911">
    <property type="entry name" value="CHAP"/>
    <property type="match status" value="1"/>
</dbReference>
<dbReference type="InterPro" id="IPR007921">
    <property type="entry name" value="CHAP_dom"/>
</dbReference>
<reference evidence="2 3" key="1">
    <citation type="journal article" date="2021" name="Microorganisms">
        <title>Acidisoma silvae sp. nov. and Acidisomacellulosilytica sp. nov., Two Acidophilic Bacteria Isolated from Decaying Wood, Hydrolyzing Cellulose and Producing Poly-3-hydroxybutyrate.</title>
        <authorList>
            <person name="Mieszkin S."/>
            <person name="Pouder E."/>
            <person name="Uroz S."/>
            <person name="Simon-Colin C."/>
            <person name="Alain K."/>
        </authorList>
    </citation>
    <scope>NUCLEOTIDE SEQUENCE [LARGE SCALE GENOMIC DNA]</scope>
    <source>
        <strain evidence="2 3">HW T5.17</strain>
    </source>
</reference>
<proteinExistence type="predicted"/>
<feature type="domain" description="Peptidase C51" evidence="1">
    <location>
        <begin position="9"/>
        <end position="134"/>
    </location>
</feature>
<dbReference type="Pfam" id="PF05257">
    <property type="entry name" value="CHAP"/>
    <property type="match status" value="1"/>
</dbReference>
<dbReference type="InterPro" id="IPR038765">
    <property type="entry name" value="Papain-like_cys_pep_sf"/>
</dbReference>
<evidence type="ECO:0000313" key="3">
    <source>
        <dbReference type="Proteomes" id="UP000721844"/>
    </source>
</evidence>
<dbReference type="RefSeq" id="WP_227306952.1">
    <property type="nucleotide sequence ID" value="NZ_JAESVA010000003.1"/>
</dbReference>
<protein>
    <submittedName>
        <fullName evidence="2">CHAP domain-containing protein</fullName>
    </submittedName>
</protein>
<evidence type="ECO:0000313" key="2">
    <source>
        <dbReference type="EMBL" id="MCB8880316.1"/>
    </source>
</evidence>
<evidence type="ECO:0000259" key="1">
    <source>
        <dbReference type="PROSITE" id="PS50911"/>
    </source>
</evidence>
<name>A0A963Z0I1_9PROT</name>